<name>A0A923SR38_9FIRM</name>
<sequence>MVQNWKENTFEKVYEIVARIPRGRVTTYGQIARMIENPRLSRAVGYALNKSPQGLPCHRVVNREGRLAAVFEHDGIHEQRILLEEEGVEFTSDGRVVMKEYMWFGE</sequence>
<reference evidence="8" key="1">
    <citation type="submission" date="2020-08" db="EMBL/GenBank/DDBJ databases">
        <title>Genome public.</title>
        <authorList>
            <person name="Liu C."/>
            <person name="Sun Q."/>
        </authorList>
    </citation>
    <scope>NUCLEOTIDE SEQUENCE</scope>
    <source>
        <strain evidence="8">BX12</strain>
    </source>
</reference>
<gene>
    <name evidence="8" type="ORF">H9L42_10485</name>
</gene>
<evidence type="ECO:0000256" key="4">
    <source>
        <dbReference type="ARBA" id="ARBA00022763"/>
    </source>
</evidence>
<evidence type="ECO:0000313" key="9">
    <source>
        <dbReference type="Proteomes" id="UP000602647"/>
    </source>
</evidence>
<keyword evidence="3" id="KW-0808">Transferase</keyword>
<comment type="caution">
    <text evidence="8">The sequence shown here is derived from an EMBL/GenBank/DDBJ whole genome shotgun (WGS) entry which is preliminary data.</text>
</comment>
<dbReference type="RefSeq" id="WP_187303360.1">
    <property type="nucleotide sequence ID" value="NZ_JACRYT010000011.1"/>
</dbReference>
<dbReference type="InterPro" id="IPR052520">
    <property type="entry name" value="ATL_DNA_repair"/>
</dbReference>
<evidence type="ECO:0000256" key="6">
    <source>
        <dbReference type="ARBA" id="ARBA00049348"/>
    </source>
</evidence>
<comment type="catalytic activity">
    <reaction evidence="1">
        <text>a 4-O-methyl-thymidine in DNA + L-cysteinyl-[protein] = a thymidine in DNA + S-methyl-L-cysteinyl-[protein]</text>
        <dbReference type="Rhea" id="RHEA:53428"/>
        <dbReference type="Rhea" id="RHEA-COMP:10131"/>
        <dbReference type="Rhea" id="RHEA-COMP:10132"/>
        <dbReference type="Rhea" id="RHEA-COMP:13555"/>
        <dbReference type="Rhea" id="RHEA-COMP:13556"/>
        <dbReference type="ChEBI" id="CHEBI:29950"/>
        <dbReference type="ChEBI" id="CHEBI:82612"/>
        <dbReference type="ChEBI" id="CHEBI:137386"/>
        <dbReference type="ChEBI" id="CHEBI:137387"/>
        <dbReference type="EC" id="2.1.1.63"/>
    </reaction>
</comment>
<keyword evidence="2" id="KW-0489">Methyltransferase</keyword>
<feature type="domain" description="Methylated-DNA-[protein]-cysteine S-methyltransferase DNA binding" evidence="7">
    <location>
        <begin position="10"/>
        <end position="88"/>
    </location>
</feature>
<dbReference type="InterPro" id="IPR014048">
    <property type="entry name" value="MethylDNA_cys_MeTrfase_DNA-bd"/>
</dbReference>
<protein>
    <submittedName>
        <fullName evidence="8">MGMT family protein</fullName>
    </submittedName>
</protein>
<dbReference type="PANTHER" id="PTHR42942">
    <property type="entry name" value="6-O-METHYLGUANINE DNA METHYLTRANSFERASE"/>
    <property type="match status" value="1"/>
</dbReference>
<dbReference type="InterPro" id="IPR036388">
    <property type="entry name" value="WH-like_DNA-bd_sf"/>
</dbReference>
<evidence type="ECO:0000256" key="5">
    <source>
        <dbReference type="ARBA" id="ARBA00023204"/>
    </source>
</evidence>
<organism evidence="8 9">
    <name type="scientific">Zhenpiania hominis</name>
    <dbReference type="NCBI Taxonomy" id="2763644"/>
    <lineage>
        <taxon>Bacteria</taxon>
        <taxon>Bacillati</taxon>
        <taxon>Bacillota</taxon>
        <taxon>Clostridia</taxon>
        <taxon>Peptostreptococcales</taxon>
        <taxon>Anaerovoracaceae</taxon>
        <taxon>Zhenpiania</taxon>
    </lineage>
</organism>
<comment type="catalytic activity">
    <reaction evidence="6">
        <text>a 6-O-methyl-2'-deoxyguanosine in DNA + L-cysteinyl-[protein] = S-methyl-L-cysteinyl-[protein] + a 2'-deoxyguanosine in DNA</text>
        <dbReference type="Rhea" id="RHEA:24000"/>
        <dbReference type="Rhea" id="RHEA-COMP:10131"/>
        <dbReference type="Rhea" id="RHEA-COMP:10132"/>
        <dbReference type="Rhea" id="RHEA-COMP:11367"/>
        <dbReference type="Rhea" id="RHEA-COMP:11368"/>
        <dbReference type="ChEBI" id="CHEBI:29950"/>
        <dbReference type="ChEBI" id="CHEBI:82612"/>
        <dbReference type="ChEBI" id="CHEBI:85445"/>
        <dbReference type="ChEBI" id="CHEBI:85448"/>
        <dbReference type="EC" id="2.1.1.63"/>
    </reaction>
</comment>
<dbReference type="Gene3D" id="1.10.10.10">
    <property type="entry name" value="Winged helix-like DNA-binding domain superfamily/Winged helix DNA-binding domain"/>
    <property type="match status" value="1"/>
</dbReference>
<keyword evidence="9" id="KW-1185">Reference proteome</keyword>
<dbReference type="InterPro" id="IPR036217">
    <property type="entry name" value="MethylDNA_cys_MeTrfase_DNAb"/>
</dbReference>
<dbReference type="NCBIfam" id="TIGR00589">
    <property type="entry name" value="ogt"/>
    <property type="match status" value="1"/>
</dbReference>
<dbReference type="InterPro" id="IPR001497">
    <property type="entry name" value="MethylDNA_cys_MeTrfase_AS"/>
</dbReference>
<proteinExistence type="predicted"/>
<dbReference type="Pfam" id="PF01035">
    <property type="entry name" value="DNA_binding_1"/>
    <property type="match status" value="1"/>
</dbReference>
<evidence type="ECO:0000256" key="2">
    <source>
        <dbReference type="ARBA" id="ARBA00022603"/>
    </source>
</evidence>
<dbReference type="PROSITE" id="PS00374">
    <property type="entry name" value="MGMT"/>
    <property type="match status" value="1"/>
</dbReference>
<dbReference type="SUPFAM" id="SSF46767">
    <property type="entry name" value="Methylated DNA-protein cysteine methyltransferase, C-terminal domain"/>
    <property type="match status" value="1"/>
</dbReference>
<keyword evidence="5" id="KW-0234">DNA repair</keyword>
<evidence type="ECO:0000256" key="3">
    <source>
        <dbReference type="ARBA" id="ARBA00022679"/>
    </source>
</evidence>
<keyword evidence="4" id="KW-0227">DNA damage</keyword>
<dbReference type="CDD" id="cd06445">
    <property type="entry name" value="ATase"/>
    <property type="match status" value="1"/>
</dbReference>
<dbReference type="PANTHER" id="PTHR42942:SF1">
    <property type="entry name" value="ALKYLTRANSFERASE-LIKE PROTEIN 1"/>
    <property type="match status" value="1"/>
</dbReference>
<dbReference type="Proteomes" id="UP000602647">
    <property type="component" value="Unassembled WGS sequence"/>
</dbReference>
<dbReference type="AlphaFoldDB" id="A0A923SR38"/>
<evidence type="ECO:0000259" key="7">
    <source>
        <dbReference type="Pfam" id="PF01035"/>
    </source>
</evidence>
<evidence type="ECO:0000256" key="1">
    <source>
        <dbReference type="ARBA" id="ARBA00001286"/>
    </source>
</evidence>
<dbReference type="GO" id="GO:0006281">
    <property type="term" value="P:DNA repair"/>
    <property type="evidence" value="ECO:0007669"/>
    <property type="project" value="UniProtKB-KW"/>
</dbReference>
<evidence type="ECO:0000313" key="8">
    <source>
        <dbReference type="EMBL" id="MBC6680261.1"/>
    </source>
</evidence>
<dbReference type="GO" id="GO:0003908">
    <property type="term" value="F:methylated-DNA-[protein]-cysteine S-methyltransferase activity"/>
    <property type="evidence" value="ECO:0007669"/>
    <property type="project" value="UniProtKB-EC"/>
</dbReference>
<dbReference type="EMBL" id="JACRYT010000011">
    <property type="protein sequence ID" value="MBC6680261.1"/>
    <property type="molecule type" value="Genomic_DNA"/>
</dbReference>
<accession>A0A923SR38</accession>
<dbReference type="GO" id="GO:0032259">
    <property type="term" value="P:methylation"/>
    <property type="evidence" value="ECO:0007669"/>
    <property type="project" value="UniProtKB-KW"/>
</dbReference>